<comment type="caution">
    <text evidence="1">The sequence shown here is derived from an EMBL/GenBank/DDBJ whole genome shotgun (WGS) entry which is preliminary data.</text>
</comment>
<dbReference type="Proteomes" id="UP000825935">
    <property type="component" value="Chromosome 16"/>
</dbReference>
<protein>
    <submittedName>
        <fullName evidence="1">Uncharacterized protein</fullName>
    </submittedName>
</protein>
<proteinExistence type="predicted"/>
<keyword evidence="2" id="KW-1185">Reference proteome</keyword>
<evidence type="ECO:0000313" key="1">
    <source>
        <dbReference type="EMBL" id="KAH7387176.1"/>
    </source>
</evidence>
<accession>A0A8T2T051</accession>
<reference evidence="1" key="1">
    <citation type="submission" date="2021-08" db="EMBL/GenBank/DDBJ databases">
        <title>WGS assembly of Ceratopteris richardii.</title>
        <authorList>
            <person name="Marchant D.B."/>
            <person name="Chen G."/>
            <person name="Jenkins J."/>
            <person name="Shu S."/>
            <person name="Leebens-Mack J."/>
            <person name="Grimwood J."/>
            <person name="Schmutz J."/>
            <person name="Soltis P."/>
            <person name="Soltis D."/>
            <person name="Chen Z.-H."/>
        </authorList>
    </citation>
    <scope>NUCLEOTIDE SEQUENCE</scope>
    <source>
        <strain evidence="1">Whitten #5841</strain>
        <tissue evidence="1">Leaf</tissue>
    </source>
</reference>
<name>A0A8T2T051_CERRI</name>
<gene>
    <name evidence="1" type="ORF">KP509_16G009300</name>
</gene>
<dbReference type="AlphaFoldDB" id="A0A8T2T051"/>
<evidence type="ECO:0000313" key="2">
    <source>
        <dbReference type="Proteomes" id="UP000825935"/>
    </source>
</evidence>
<dbReference type="EMBL" id="CM035421">
    <property type="protein sequence ID" value="KAH7387176.1"/>
    <property type="molecule type" value="Genomic_DNA"/>
</dbReference>
<sequence length="174" mass="19658">MVASGTDEVMRMKTQVQGRIDRQTRAIVPGWSSTMRVSLCSNEEEDVVVEPATVRMQRNHVEQPCTVKQLLRSHRGSCVWHVAPSLMVLLCDRVLQAGEPYMLLPSATRDLSAYDTSAIMLPSYLRPQGNVHILRQSHPLSRLTVNQHPQADEQHGDSRFRINRGASKFTGFKH</sequence>
<organism evidence="1 2">
    <name type="scientific">Ceratopteris richardii</name>
    <name type="common">Triangle waterfern</name>
    <dbReference type="NCBI Taxonomy" id="49495"/>
    <lineage>
        <taxon>Eukaryota</taxon>
        <taxon>Viridiplantae</taxon>
        <taxon>Streptophyta</taxon>
        <taxon>Embryophyta</taxon>
        <taxon>Tracheophyta</taxon>
        <taxon>Polypodiopsida</taxon>
        <taxon>Polypodiidae</taxon>
        <taxon>Polypodiales</taxon>
        <taxon>Pteridineae</taxon>
        <taxon>Pteridaceae</taxon>
        <taxon>Parkerioideae</taxon>
        <taxon>Ceratopteris</taxon>
    </lineage>
</organism>